<gene>
    <name evidence="2" type="ORF">EVJ48_05255</name>
</gene>
<evidence type="ECO:0000256" key="1">
    <source>
        <dbReference type="SAM" id="Phobius"/>
    </source>
</evidence>
<keyword evidence="1" id="KW-0472">Membrane</keyword>
<feature type="transmembrane region" description="Helical" evidence="1">
    <location>
        <begin position="7"/>
        <end position="26"/>
    </location>
</feature>
<dbReference type="EMBL" id="SHMQ01000012">
    <property type="protein sequence ID" value="RZV39123.1"/>
    <property type="molecule type" value="Genomic_DNA"/>
</dbReference>
<evidence type="ECO:0000313" key="3">
    <source>
        <dbReference type="Proteomes" id="UP000322454"/>
    </source>
</evidence>
<evidence type="ECO:0000313" key="2">
    <source>
        <dbReference type="EMBL" id="RZV39123.1"/>
    </source>
</evidence>
<evidence type="ECO:0008006" key="4">
    <source>
        <dbReference type="Google" id="ProtNLM"/>
    </source>
</evidence>
<reference evidence="2 3" key="1">
    <citation type="submission" date="2019-01" db="EMBL/GenBank/DDBJ databases">
        <title>Insights into ecological role of a new deltaproteobacterial order Candidatus Sinidesulfobacterales (Sva0485) by metagenomics and metatranscriptomics.</title>
        <authorList>
            <person name="Tan S."/>
            <person name="Liu J."/>
            <person name="Fang Y."/>
            <person name="Hedlund B."/>
            <person name="Lian Z.-H."/>
            <person name="Huang L.-Y."/>
            <person name="Li J.-T."/>
            <person name="Huang L.-N."/>
            <person name="Li W.-J."/>
            <person name="Jiang H.-C."/>
            <person name="Dong H.-L."/>
            <person name="Shu W.-S."/>
        </authorList>
    </citation>
    <scope>NUCLEOTIDE SEQUENCE [LARGE SCALE GENOMIC DNA]</scope>
    <source>
        <strain evidence="2">AP4</strain>
    </source>
</reference>
<protein>
    <recommendedName>
        <fullName evidence="4">Outer membrane protein assembly factor BamE</fullName>
    </recommendedName>
</protein>
<organism evidence="2 3">
    <name type="scientific">Candidatus Acidulodesulfobacterium acidiphilum</name>
    <dbReference type="NCBI Taxonomy" id="2597224"/>
    <lineage>
        <taxon>Bacteria</taxon>
        <taxon>Deltaproteobacteria</taxon>
        <taxon>Candidatus Acidulodesulfobacterales</taxon>
        <taxon>Candidatus Acidulodesulfobacterium</taxon>
    </lineage>
</organism>
<comment type="caution">
    <text evidence="2">The sequence shown here is derived from an EMBL/GenBank/DDBJ whole genome shotgun (WGS) entry which is preliminary data.</text>
</comment>
<proteinExistence type="predicted"/>
<dbReference type="PROSITE" id="PS51257">
    <property type="entry name" value="PROKAR_LIPOPROTEIN"/>
    <property type="match status" value="1"/>
</dbReference>
<sequence>MNAYKQLKVIILFLSVIFISGLMLTGCATTRDITGKPISTSNVDKIINGTTTKSQIISMFGPPYSIKKNPFKPGVVTYKYRFRYKKYVHLGNEILTTSTRKFKEKLYIVIKNGIVISHSFTTTGNTSLRRILKKEKQ</sequence>
<keyword evidence="1" id="KW-0812">Transmembrane</keyword>
<name>A0A520XD33_9DELT</name>
<accession>A0A520XD33</accession>
<dbReference type="Proteomes" id="UP000322454">
    <property type="component" value="Unassembled WGS sequence"/>
</dbReference>
<keyword evidence="1" id="KW-1133">Transmembrane helix</keyword>
<dbReference type="AlphaFoldDB" id="A0A520XD33"/>